<keyword evidence="2" id="KW-0812">Transmembrane</keyword>
<dbReference type="Pfam" id="PF26001">
    <property type="entry name" value="Pex8"/>
    <property type="match status" value="2"/>
</dbReference>
<protein>
    <recommendedName>
        <fullName evidence="5">Peroxin 8</fullName>
    </recommendedName>
</protein>
<feature type="transmembrane region" description="Helical" evidence="2">
    <location>
        <begin position="43"/>
        <end position="62"/>
    </location>
</feature>
<organism evidence="3 4">
    <name type="scientific">Neurospora hispaniola</name>
    <dbReference type="NCBI Taxonomy" id="588809"/>
    <lineage>
        <taxon>Eukaryota</taxon>
        <taxon>Fungi</taxon>
        <taxon>Dikarya</taxon>
        <taxon>Ascomycota</taxon>
        <taxon>Pezizomycotina</taxon>
        <taxon>Sordariomycetes</taxon>
        <taxon>Sordariomycetidae</taxon>
        <taxon>Sordariales</taxon>
        <taxon>Sordariaceae</taxon>
        <taxon>Neurospora</taxon>
    </lineage>
</organism>
<evidence type="ECO:0008006" key="5">
    <source>
        <dbReference type="Google" id="ProtNLM"/>
    </source>
</evidence>
<keyword evidence="2" id="KW-0472">Membrane</keyword>
<dbReference type="AlphaFoldDB" id="A0AAJ0IAN0"/>
<evidence type="ECO:0000313" key="3">
    <source>
        <dbReference type="EMBL" id="KAK3494630.1"/>
    </source>
</evidence>
<dbReference type="GeneID" id="87872338"/>
<keyword evidence="2" id="KW-1133">Transmembrane helix</keyword>
<dbReference type="Proteomes" id="UP001285908">
    <property type="component" value="Unassembled WGS sequence"/>
</dbReference>
<dbReference type="EMBL" id="JAULSX010000003">
    <property type="protein sequence ID" value="KAK3494630.1"/>
    <property type="molecule type" value="Genomic_DNA"/>
</dbReference>
<dbReference type="RefSeq" id="XP_062694059.1">
    <property type="nucleotide sequence ID" value="XM_062834716.1"/>
</dbReference>
<dbReference type="PANTHER" id="PTHR39214">
    <property type="entry name" value="MICROBODY (PEROXISOME) BIOGENESIS PROTEIN PEROXIN 8 (EUROFUNG)"/>
    <property type="match status" value="1"/>
</dbReference>
<keyword evidence="4" id="KW-1185">Reference proteome</keyword>
<reference evidence="3 4" key="1">
    <citation type="journal article" date="2023" name="Mol. Phylogenet. Evol.">
        <title>Genome-scale phylogeny and comparative genomics of the fungal order Sordariales.</title>
        <authorList>
            <person name="Hensen N."/>
            <person name="Bonometti L."/>
            <person name="Westerberg I."/>
            <person name="Brannstrom I.O."/>
            <person name="Guillou S."/>
            <person name="Cros-Aarteil S."/>
            <person name="Calhoun S."/>
            <person name="Haridas S."/>
            <person name="Kuo A."/>
            <person name="Mondo S."/>
            <person name="Pangilinan J."/>
            <person name="Riley R."/>
            <person name="LaButti K."/>
            <person name="Andreopoulos B."/>
            <person name="Lipzen A."/>
            <person name="Chen C."/>
            <person name="Yan M."/>
            <person name="Daum C."/>
            <person name="Ng V."/>
            <person name="Clum A."/>
            <person name="Steindorff A."/>
            <person name="Ohm R.A."/>
            <person name="Martin F."/>
            <person name="Silar P."/>
            <person name="Natvig D.O."/>
            <person name="Lalanne C."/>
            <person name="Gautier V."/>
            <person name="Ament-Velasquez S.L."/>
            <person name="Kruys A."/>
            <person name="Hutchinson M.I."/>
            <person name="Powell A.J."/>
            <person name="Barry K."/>
            <person name="Miller A.N."/>
            <person name="Grigoriev I.V."/>
            <person name="Debuchy R."/>
            <person name="Gladieux P."/>
            <person name="Hiltunen Thoren M."/>
            <person name="Johannesson H."/>
        </authorList>
    </citation>
    <scope>NUCLEOTIDE SEQUENCE [LARGE SCALE GENOMIC DNA]</scope>
    <source>
        <strain evidence="3 4">FGSC 10403</strain>
    </source>
</reference>
<comment type="caution">
    <text evidence="3">The sequence shown here is derived from an EMBL/GenBank/DDBJ whole genome shotgun (WGS) entry which is preliminary data.</text>
</comment>
<evidence type="ECO:0000256" key="2">
    <source>
        <dbReference type="SAM" id="Phobius"/>
    </source>
</evidence>
<sequence>MSTLTQPQMKGIHVDMENAPAFREPYERVSIAGGAVSTELRKFLNGFSTYCLVMFFGVWPLLVCRWPLPRPPAGNNDGRNLPLPSGLQCLFSANRHDMTCDGGGDDDDDDDDDDDEQHDENGRPIHTKHAMSVERLLTNVLRLYQDVHDDDRTEQLYSTTTTLLTHLSNPLNITVLTSQLLNAPAIWERGDGMRACYRVISIFNSAATHVRNKELEAAKLQEHAKHKQPPQPLPLQTHPALHGPPGSRGSQGLPPGSRGSQAGPPVPQAPRTGGGLSCDDWVSAVLKGADDKSSRWQHLLVFCGVLLGMTSQKDPRNRHGLSYSMRNTVEQAFVTAVNLALRPSEQPHGQQREPEPPAPPGPIALALTYAFPLLSKSSRLALDCDAIVPVALNGMTGADGLQDGLFLCTIDGDLKQSGNHFTWQENSPSALLLRQLEQKPLVNGLGPLSKVVGFAIEHARDTNVVLQAQNDLLTFTQKLLHEWEASKLSEIEISEEEVYLTQETLQGPWVALWTLLRKVMYGSVAVLQTIVARSLLDPRMRNDAMAPVVASKTLKALRYLYFVSSRNGSDAFQVYTFTYLTSVDNLARYSDACASFLRDTKPLNPGTIPPHPLHRTLDLFYLNVAEHLPLKLTPEDCDSLIVQPAMAYLTHSTPLSPRMLELFEAAHSAVLSVLSCPHNAPVTVKLAPFYAEALFSAFPTHISPRQFRLAFKTLMQILSPPYPISSTHPQLAETLLEMVRFRIGVASKVPLPPPETHVQSATPELPVSEQSTLVMTLIDSLPFLHLRIFEDWLTQAAHAVNQIEDVAMREAAKRRFWEILVSGEMDVERSAIGVAWWGTKGGRQAVLYGSQGGLPDVPMMSGAIQNNMDRAKL</sequence>
<dbReference type="InterPro" id="IPR055334">
    <property type="entry name" value="PEX8-like"/>
</dbReference>
<feature type="compositionally biased region" description="Acidic residues" evidence="1">
    <location>
        <begin position="103"/>
        <end position="118"/>
    </location>
</feature>
<evidence type="ECO:0000256" key="1">
    <source>
        <dbReference type="SAM" id="MobiDB-lite"/>
    </source>
</evidence>
<dbReference type="PANTHER" id="PTHR39214:SF1">
    <property type="entry name" value="MICROBODY (PEROXISOME) BIOGENESIS PROTEIN PEROXIN 8 (EUROFUNG)"/>
    <property type="match status" value="1"/>
</dbReference>
<gene>
    <name evidence="3" type="ORF">B0T23DRAFT_312947</name>
</gene>
<feature type="region of interest" description="Disordered" evidence="1">
    <location>
        <begin position="220"/>
        <end position="274"/>
    </location>
</feature>
<evidence type="ECO:0000313" key="4">
    <source>
        <dbReference type="Proteomes" id="UP001285908"/>
    </source>
</evidence>
<proteinExistence type="predicted"/>
<accession>A0AAJ0IAN0</accession>
<feature type="region of interest" description="Disordered" evidence="1">
    <location>
        <begin position="100"/>
        <end position="129"/>
    </location>
</feature>
<name>A0AAJ0IAN0_9PEZI</name>